<dbReference type="AlphaFoldDB" id="A0AAU9W4M0"/>
<accession>A0AAU9W4M0</accession>
<dbReference type="InterPro" id="IPR027417">
    <property type="entry name" value="P-loop_NTPase"/>
</dbReference>
<dbReference type="InterPro" id="IPR051135">
    <property type="entry name" value="Gal/GlcNAc/GalNAc_ST"/>
</dbReference>
<gene>
    <name evidence="2" type="ORF">PMEA_00031786</name>
</gene>
<dbReference type="PANTHER" id="PTHR10704:SF44">
    <property type="entry name" value="LD35051P-RELATED"/>
    <property type="match status" value="1"/>
</dbReference>
<dbReference type="Proteomes" id="UP001159428">
    <property type="component" value="Unassembled WGS sequence"/>
</dbReference>
<evidence type="ECO:0000259" key="1">
    <source>
        <dbReference type="Pfam" id="PF00685"/>
    </source>
</evidence>
<feature type="domain" description="Sulfotransferase" evidence="1">
    <location>
        <begin position="149"/>
        <end position="301"/>
    </location>
</feature>
<protein>
    <recommendedName>
        <fullName evidence="1">Sulfotransferase domain-containing protein</fullName>
    </recommendedName>
</protein>
<reference evidence="2 3" key="1">
    <citation type="submission" date="2022-05" db="EMBL/GenBank/DDBJ databases">
        <authorList>
            <consortium name="Genoscope - CEA"/>
            <person name="William W."/>
        </authorList>
    </citation>
    <scope>NUCLEOTIDE SEQUENCE [LARGE SCALE GENOMIC DNA]</scope>
</reference>
<dbReference type="Gene3D" id="3.40.50.300">
    <property type="entry name" value="P-loop containing nucleotide triphosphate hydrolases"/>
    <property type="match status" value="1"/>
</dbReference>
<evidence type="ECO:0000313" key="3">
    <source>
        <dbReference type="Proteomes" id="UP001159428"/>
    </source>
</evidence>
<dbReference type="GO" id="GO:0001517">
    <property type="term" value="F:N-acetylglucosamine 6-O-sulfotransferase activity"/>
    <property type="evidence" value="ECO:0007669"/>
    <property type="project" value="TreeGrafter"/>
</dbReference>
<dbReference type="GO" id="GO:0006790">
    <property type="term" value="P:sulfur compound metabolic process"/>
    <property type="evidence" value="ECO:0007669"/>
    <property type="project" value="TreeGrafter"/>
</dbReference>
<comment type="caution">
    <text evidence="2">The sequence shown here is derived from an EMBL/GenBank/DDBJ whole genome shotgun (WGS) entry which is preliminary data.</text>
</comment>
<dbReference type="GO" id="GO:0006044">
    <property type="term" value="P:N-acetylglucosamine metabolic process"/>
    <property type="evidence" value="ECO:0007669"/>
    <property type="project" value="TreeGrafter"/>
</dbReference>
<name>A0AAU9W4M0_9CNID</name>
<dbReference type="Pfam" id="PF00685">
    <property type="entry name" value="Sulfotransfer_1"/>
    <property type="match status" value="1"/>
</dbReference>
<proteinExistence type="predicted"/>
<evidence type="ECO:0000313" key="2">
    <source>
        <dbReference type="EMBL" id="CAH3043918.1"/>
    </source>
</evidence>
<organism evidence="2 3">
    <name type="scientific">Pocillopora meandrina</name>
    <dbReference type="NCBI Taxonomy" id="46732"/>
    <lineage>
        <taxon>Eukaryota</taxon>
        <taxon>Metazoa</taxon>
        <taxon>Cnidaria</taxon>
        <taxon>Anthozoa</taxon>
        <taxon>Hexacorallia</taxon>
        <taxon>Scleractinia</taxon>
        <taxon>Astrocoeniina</taxon>
        <taxon>Pocilloporidae</taxon>
        <taxon>Pocillopora</taxon>
    </lineage>
</organism>
<keyword evidence="3" id="KW-1185">Reference proteome</keyword>
<sequence length="337" mass="39459">RTGSSFLGQLFNQHPDVFYLYEPLHPFAVFKKLKYIAERNYTTLTRLFLRNASICNFNGFQEYFNFLSHPGLSNPHFVLSSRSLASLPFCKYAFQPFKNLFKPLSKCSPLDANLVSLNCKSKKFVALKILTHRLPEENLKDLVEGNSLQLQKIPLKTIQLVRDPRAVVWSMIKMGLISRGTKNYTRTELNKKGRNSTFRPPNINFIPSFSFIEQVRHQYRVIRYEDLAENIPEFSRKIFQFTGIDYAAEVKEWLRYLNFDEKRHGNDELSYSTSNRNTSVTINSWRKELSLLETLIIDNQCADFMVKFGYKFIESANLLKNMVKSLRNPLRKSFHTM</sequence>
<dbReference type="PANTHER" id="PTHR10704">
    <property type="entry name" value="CARBOHYDRATE SULFOTRANSFERASE"/>
    <property type="match status" value="1"/>
</dbReference>
<feature type="non-terminal residue" evidence="2">
    <location>
        <position position="1"/>
    </location>
</feature>
<dbReference type="EMBL" id="CALNXJ010000007">
    <property type="protein sequence ID" value="CAH3043918.1"/>
    <property type="molecule type" value="Genomic_DNA"/>
</dbReference>
<dbReference type="InterPro" id="IPR000863">
    <property type="entry name" value="Sulfotransferase_dom"/>
</dbReference>
<dbReference type="SUPFAM" id="SSF52540">
    <property type="entry name" value="P-loop containing nucleoside triphosphate hydrolases"/>
    <property type="match status" value="1"/>
</dbReference>